<evidence type="ECO:0000256" key="3">
    <source>
        <dbReference type="ARBA" id="ARBA00008242"/>
    </source>
</evidence>
<dbReference type="Gene3D" id="3.30.390.50">
    <property type="entry name" value="CO dehydrogenase flavoprotein, C-terminal domain"/>
    <property type="match status" value="1"/>
</dbReference>
<proteinExistence type="inferred from homology"/>
<dbReference type="PANTHER" id="PTHR12561:SF3">
    <property type="entry name" value="LIPOYLTRANSFERASE 1, MITOCHONDRIAL"/>
    <property type="match status" value="1"/>
</dbReference>
<dbReference type="InterPro" id="IPR004143">
    <property type="entry name" value="BPL_LPL_catalytic"/>
</dbReference>
<name>A0AAF0F634_9BASI</name>
<dbReference type="GO" id="GO:0009249">
    <property type="term" value="P:protein lipoylation"/>
    <property type="evidence" value="ECO:0007669"/>
    <property type="project" value="InterPro"/>
</dbReference>
<dbReference type="Proteomes" id="UP001214628">
    <property type="component" value="Chromosome 2"/>
</dbReference>
<evidence type="ECO:0000313" key="6">
    <source>
        <dbReference type="EMBL" id="WFD43045.1"/>
    </source>
</evidence>
<dbReference type="InterPro" id="IPR045864">
    <property type="entry name" value="aa-tRNA-synth_II/BPL/LPL"/>
</dbReference>
<accession>A0AAF0F634</accession>
<evidence type="ECO:0000256" key="4">
    <source>
        <dbReference type="ARBA" id="ARBA00015925"/>
    </source>
</evidence>
<comment type="function">
    <text evidence="1">Catalyzes both the ATP-dependent activation of exogenously supplied lipoate to lipoyl-AMP and the transfer of the activated lipoyl onto the lipoyl domains of lipoate-dependent enzymes.</text>
</comment>
<evidence type="ECO:0000259" key="5">
    <source>
        <dbReference type="Pfam" id="PF21948"/>
    </source>
</evidence>
<dbReference type="SUPFAM" id="SSF55681">
    <property type="entry name" value="Class II aaRS and biotin synthetases"/>
    <property type="match status" value="1"/>
</dbReference>
<dbReference type="Pfam" id="PF21948">
    <property type="entry name" value="LplA-B_cat"/>
    <property type="match status" value="1"/>
</dbReference>
<dbReference type="EMBL" id="CP118376">
    <property type="protein sequence ID" value="WFD43045.1"/>
    <property type="molecule type" value="Genomic_DNA"/>
</dbReference>
<keyword evidence="6" id="KW-0436">Ligase</keyword>
<evidence type="ECO:0000313" key="7">
    <source>
        <dbReference type="Proteomes" id="UP001214628"/>
    </source>
</evidence>
<keyword evidence="7" id="KW-1185">Reference proteome</keyword>
<feature type="domain" description="BPL/LPL catalytic" evidence="5">
    <location>
        <begin position="25"/>
        <end position="239"/>
    </location>
</feature>
<dbReference type="GO" id="GO:0016874">
    <property type="term" value="F:ligase activity"/>
    <property type="evidence" value="ECO:0007669"/>
    <property type="project" value="UniProtKB-KW"/>
</dbReference>
<dbReference type="CDD" id="cd16443">
    <property type="entry name" value="LplA"/>
    <property type="match status" value="1"/>
</dbReference>
<evidence type="ECO:0000256" key="1">
    <source>
        <dbReference type="ARBA" id="ARBA00003253"/>
    </source>
</evidence>
<dbReference type="InterPro" id="IPR004562">
    <property type="entry name" value="LipoylTrfase_LipoateP_Ligase"/>
</dbReference>
<evidence type="ECO:0000256" key="2">
    <source>
        <dbReference type="ARBA" id="ARBA00005085"/>
    </source>
</evidence>
<sequence>MSVAKQVATHGASGGAKVVWSQTLNPYFNLAYEDYLLRLRPQAPVCFLYRNRPCVVVGRNQNLWAELDARAMQRAQVPFIRRRSGGGTVYHDEGNLNFCFYVARNTFARHTHTELIADALRKPPTSLPDRFNQPPVQVNDRNDLYVYDRNTHVPNLDARRKVSGSAYKISSQHAYHHGTLLIDADLGKMHLLKRQSKYHITSRGVDSVSSPVANLCEAFPEKAASLTSSQVFQVITDTFSKRYGGASVKYVDEANLHDSELVDGKKQDVLSAYHDLQSWDWVFGSSPQMHIRVSTKDTPWKDSLEIHITVDNGIVTEANLEKYHGNDKNAIVSAVQRLVGERYDAIAPSPPSIVQASKWEKHAESPIEQQLRDWLRDAL</sequence>
<dbReference type="GO" id="GO:0005739">
    <property type="term" value="C:mitochondrion"/>
    <property type="evidence" value="ECO:0007669"/>
    <property type="project" value="TreeGrafter"/>
</dbReference>
<comment type="similarity">
    <text evidence="3">Belongs to the LplA family.</text>
</comment>
<gene>
    <name evidence="6" type="ORF">MPSI1_001696</name>
</gene>
<organism evidence="6 7">
    <name type="scientific">Malassezia psittaci</name>
    <dbReference type="NCBI Taxonomy" id="1821823"/>
    <lineage>
        <taxon>Eukaryota</taxon>
        <taxon>Fungi</taxon>
        <taxon>Dikarya</taxon>
        <taxon>Basidiomycota</taxon>
        <taxon>Ustilaginomycotina</taxon>
        <taxon>Malasseziomycetes</taxon>
        <taxon>Malasseziales</taxon>
        <taxon>Malasseziaceae</taxon>
        <taxon>Malassezia</taxon>
    </lineage>
</organism>
<protein>
    <recommendedName>
        <fullName evidence="4">Putative lipoate-protein ligase A</fullName>
    </recommendedName>
</protein>
<comment type="pathway">
    <text evidence="2">Protein modification; protein lipoylation via exogenous pathway; protein N(6)-(lipoyl)lysine from lipoate: step 2/2.</text>
</comment>
<dbReference type="GO" id="GO:0017118">
    <property type="term" value="F:lipoyltransferase activity"/>
    <property type="evidence" value="ECO:0007669"/>
    <property type="project" value="TreeGrafter"/>
</dbReference>
<dbReference type="AlphaFoldDB" id="A0AAF0F634"/>
<dbReference type="Gene3D" id="3.30.930.10">
    <property type="entry name" value="Bira Bifunctional Protein, Domain 2"/>
    <property type="match status" value="1"/>
</dbReference>
<dbReference type="PANTHER" id="PTHR12561">
    <property type="entry name" value="LIPOATE-PROTEIN LIGASE"/>
    <property type="match status" value="1"/>
</dbReference>
<reference evidence="6" key="1">
    <citation type="submission" date="2023-02" db="EMBL/GenBank/DDBJ databases">
        <title>Mating type loci evolution in Malassezia.</title>
        <authorList>
            <person name="Coelho M.A."/>
        </authorList>
    </citation>
    <scope>NUCLEOTIDE SEQUENCE</scope>
    <source>
        <strain evidence="6">CBS 14136</strain>
    </source>
</reference>